<dbReference type="Pfam" id="PF13961">
    <property type="entry name" value="DUF4219"/>
    <property type="match status" value="1"/>
</dbReference>
<evidence type="ECO:0000313" key="3">
    <source>
        <dbReference type="EMBL" id="RDX39379.1"/>
    </source>
</evidence>
<evidence type="ECO:0000313" key="2">
    <source>
        <dbReference type="EMBL" id="RDX39378.1"/>
    </source>
</evidence>
<dbReference type="OrthoDB" id="2737924at2759"/>
<feature type="domain" description="DUF4219" evidence="1">
    <location>
        <begin position="8"/>
        <end position="34"/>
    </location>
</feature>
<evidence type="ECO:0000313" key="4">
    <source>
        <dbReference type="Proteomes" id="UP000256964"/>
    </source>
</evidence>
<reference evidence="2 4" key="1">
    <citation type="journal article" date="2018" name="Biotechnol. Biofuels">
        <title>Integrative visual omics of the white-rot fungus Polyporus brumalis exposes the biotechnological potential of its oxidative enzymes for delignifying raw plant biomass.</title>
        <authorList>
            <person name="Miyauchi S."/>
            <person name="Rancon A."/>
            <person name="Drula E."/>
            <person name="Hage H."/>
            <person name="Chaduli D."/>
            <person name="Favel A."/>
            <person name="Grisel S."/>
            <person name="Henrissat B."/>
            <person name="Herpoel-Gimbert I."/>
            <person name="Ruiz-Duenas F.J."/>
            <person name="Chevret D."/>
            <person name="Hainaut M."/>
            <person name="Lin J."/>
            <person name="Wang M."/>
            <person name="Pangilinan J."/>
            <person name="Lipzen A."/>
            <person name="Lesage-Meessen L."/>
            <person name="Navarro D."/>
            <person name="Riley R."/>
            <person name="Grigoriev I.V."/>
            <person name="Zhou S."/>
            <person name="Raouche S."/>
            <person name="Rosso M.N."/>
        </authorList>
    </citation>
    <scope>NUCLEOTIDE SEQUENCE [LARGE SCALE GENOMIC DNA]</scope>
    <source>
        <strain evidence="2 4">BRFM 1820</strain>
    </source>
</reference>
<dbReference type="InterPro" id="IPR025314">
    <property type="entry name" value="DUF4219"/>
</dbReference>
<proteinExistence type="predicted"/>
<dbReference type="PANTHER" id="PTHR47481">
    <property type="match status" value="1"/>
</dbReference>
<keyword evidence="4" id="KW-1185">Reference proteome</keyword>
<dbReference type="STRING" id="139420.A0A371CGG9"/>
<dbReference type="EMBL" id="KZ857957">
    <property type="protein sequence ID" value="RDX39378.1"/>
    <property type="molecule type" value="Genomic_DNA"/>
</dbReference>
<gene>
    <name evidence="3" type="ORF">OH76DRAFT_1394630</name>
    <name evidence="2" type="ORF">OH76DRAFT_1394634</name>
</gene>
<sequence length="150" mass="17001">MAPSFDKLNDTNYAEWRRFMQALLTKQGVWGVVSGTVTRPPGADTSNAMKAWNAHRSRGFSTRLSLRRDFFTMSKRDDQTMTSWIADVRRLAFKLKDIGATVTDEDMIIVLTKGLPASYEQLVVTLDATPSDELTVDNVVRRLVNEESRQ</sequence>
<evidence type="ECO:0000259" key="1">
    <source>
        <dbReference type="Pfam" id="PF13961"/>
    </source>
</evidence>
<dbReference type="AlphaFoldDB" id="A0A371CGG9"/>
<protein>
    <recommendedName>
        <fullName evidence="1">DUF4219 domain-containing protein</fullName>
    </recommendedName>
</protein>
<name>A0A371CGG9_9APHY</name>
<dbReference type="PANTHER" id="PTHR47481:SF7">
    <property type="entry name" value="CCHC-TYPE DOMAIN-CONTAINING PROTEIN"/>
    <property type="match status" value="1"/>
</dbReference>
<dbReference type="EMBL" id="KZ857956">
    <property type="protein sequence ID" value="RDX39379.1"/>
    <property type="molecule type" value="Genomic_DNA"/>
</dbReference>
<feature type="non-terminal residue" evidence="2">
    <location>
        <position position="150"/>
    </location>
</feature>
<accession>A0A371CGG9</accession>
<dbReference type="Pfam" id="PF14223">
    <property type="entry name" value="Retrotran_gag_2"/>
    <property type="match status" value="1"/>
</dbReference>
<organism evidence="2 4">
    <name type="scientific">Lentinus brumalis</name>
    <dbReference type="NCBI Taxonomy" id="2498619"/>
    <lineage>
        <taxon>Eukaryota</taxon>
        <taxon>Fungi</taxon>
        <taxon>Dikarya</taxon>
        <taxon>Basidiomycota</taxon>
        <taxon>Agaricomycotina</taxon>
        <taxon>Agaricomycetes</taxon>
        <taxon>Polyporales</taxon>
        <taxon>Polyporaceae</taxon>
        <taxon>Lentinus</taxon>
    </lineage>
</organism>
<dbReference type="Proteomes" id="UP000256964">
    <property type="component" value="Unassembled WGS sequence"/>
</dbReference>